<reference evidence="1 2" key="1">
    <citation type="journal article" date="2017" name="Front. Microbiol.">
        <title>Labilibaculum manganireducens gen. nov., sp. nov. and Labilibaculum filiforme sp. nov., Novel Bacteroidetes Isolated from Subsurface Sediments of the Baltic Sea.</title>
        <authorList>
            <person name="Vandieken V."/>
            <person name="Marshall I.P."/>
            <person name="Niemann H."/>
            <person name="Engelen B."/>
            <person name="Cypionka H."/>
        </authorList>
    </citation>
    <scope>NUCLEOTIDE SEQUENCE [LARGE SCALE GENOMIC DNA]</scope>
    <source>
        <strain evidence="1 2">59.10-2M</strain>
    </source>
</reference>
<dbReference type="InterPro" id="IPR053722">
    <property type="entry name" value="Curli_assembly_CsgC/AgfC"/>
</dbReference>
<dbReference type="Proteomes" id="UP000233618">
    <property type="component" value="Unassembled WGS sequence"/>
</dbReference>
<name>A0A2N3IH06_9BACT</name>
<dbReference type="EMBL" id="MVDE01000001">
    <property type="protein sequence ID" value="PKQ69587.1"/>
    <property type="molecule type" value="Genomic_DNA"/>
</dbReference>
<dbReference type="AlphaFoldDB" id="A0A2N3IH06"/>
<accession>A0A2N3IH06</accession>
<evidence type="ECO:0008006" key="3">
    <source>
        <dbReference type="Google" id="ProtNLM"/>
    </source>
</evidence>
<keyword evidence="2" id="KW-1185">Reference proteome</keyword>
<dbReference type="Gene3D" id="2.60.40.2420">
    <property type="match status" value="1"/>
</dbReference>
<evidence type="ECO:0000313" key="2">
    <source>
        <dbReference type="Proteomes" id="UP000233618"/>
    </source>
</evidence>
<gene>
    <name evidence="1" type="ORF">BZG01_01315</name>
</gene>
<evidence type="ECO:0000313" key="1">
    <source>
        <dbReference type="EMBL" id="PKQ69587.1"/>
    </source>
</evidence>
<dbReference type="RefSeq" id="WP_101308019.1">
    <property type="nucleotide sequence ID" value="NZ_MVDE01000001.1"/>
</dbReference>
<protein>
    <recommendedName>
        <fullName evidence="3">Curli assembly protein CsgC</fullName>
    </recommendedName>
</protein>
<organism evidence="1 2">
    <name type="scientific">Labilibaculum manganireducens</name>
    <dbReference type="NCBI Taxonomy" id="1940525"/>
    <lineage>
        <taxon>Bacteria</taxon>
        <taxon>Pseudomonadati</taxon>
        <taxon>Bacteroidota</taxon>
        <taxon>Bacteroidia</taxon>
        <taxon>Marinilabiliales</taxon>
        <taxon>Marinifilaceae</taxon>
        <taxon>Labilibaculum</taxon>
    </lineage>
</organism>
<comment type="caution">
    <text evidence="1">The sequence shown here is derived from an EMBL/GenBank/DDBJ whole genome shotgun (WGS) entry which is preliminary data.</text>
</comment>
<sequence length="126" mass="13855">MYARLTVSVVMCFVLNTVGGMGQLPVKALIVMEREVHSCLLKANVQNVGHNSLTLKYIFEVTKKGHAGDTKTIQKGIFTILDKSISSLSESRINLSKADKLTAKLLIYQDNLIVAQDSVVLQGDNY</sequence>
<proteinExistence type="predicted"/>